<dbReference type="Proteomes" id="UP001374579">
    <property type="component" value="Unassembled WGS sequence"/>
</dbReference>
<organism evidence="4 5">
    <name type="scientific">Littorina saxatilis</name>
    <dbReference type="NCBI Taxonomy" id="31220"/>
    <lineage>
        <taxon>Eukaryota</taxon>
        <taxon>Metazoa</taxon>
        <taxon>Spiralia</taxon>
        <taxon>Lophotrochozoa</taxon>
        <taxon>Mollusca</taxon>
        <taxon>Gastropoda</taxon>
        <taxon>Caenogastropoda</taxon>
        <taxon>Littorinimorpha</taxon>
        <taxon>Littorinoidea</taxon>
        <taxon>Littorinidae</taxon>
        <taxon>Littorina</taxon>
    </lineage>
</organism>
<evidence type="ECO:0000313" key="5">
    <source>
        <dbReference type="Proteomes" id="UP001374579"/>
    </source>
</evidence>
<dbReference type="GO" id="GO:0051287">
    <property type="term" value="F:NAD binding"/>
    <property type="evidence" value="ECO:0007669"/>
    <property type="project" value="InterPro"/>
</dbReference>
<sequence>MRAVEDGSWGTWKPMWLCGPGLEGSTVGIVGLGRIGLAVARCLKPFAVSRIVYSGSAERPGAKEINAEFVPLDDLLISSDFVIVCAALTPKTKGMFNKDSFKKMKKTAVFINTSRGAVVQQDDLYKALVDGEIGAAGLDVTTPEPLPTDSPLLKLDNCVVLPHIGSATHTSRSAMSELTARNILAALNNQPMPSELKIS</sequence>
<dbReference type="InterPro" id="IPR036291">
    <property type="entry name" value="NAD(P)-bd_dom_sf"/>
</dbReference>
<proteinExistence type="predicted"/>
<dbReference type="FunFam" id="3.40.50.720:FF:000026">
    <property type="entry name" value="Glyoxylate/hydroxypyruvate reductase B"/>
    <property type="match status" value="1"/>
</dbReference>
<gene>
    <name evidence="4" type="ORF">V1264_004391</name>
</gene>
<dbReference type="GO" id="GO:0005829">
    <property type="term" value="C:cytosol"/>
    <property type="evidence" value="ECO:0007669"/>
    <property type="project" value="TreeGrafter"/>
</dbReference>
<evidence type="ECO:0000313" key="4">
    <source>
        <dbReference type="EMBL" id="KAK7097405.1"/>
    </source>
</evidence>
<evidence type="ECO:0000259" key="3">
    <source>
        <dbReference type="Pfam" id="PF02826"/>
    </source>
</evidence>
<accession>A0AAN9B4L5</accession>
<feature type="domain" description="D-isomer specific 2-hydroxyacid dehydrogenase NAD-binding" evidence="3">
    <location>
        <begin position="2"/>
        <end position="165"/>
    </location>
</feature>
<evidence type="ECO:0000256" key="1">
    <source>
        <dbReference type="ARBA" id="ARBA00023002"/>
    </source>
</evidence>
<dbReference type="Pfam" id="PF02826">
    <property type="entry name" value="2-Hacid_dh_C"/>
    <property type="match status" value="1"/>
</dbReference>
<dbReference type="InterPro" id="IPR050223">
    <property type="entry name" value="D-isomer_2-hydroxyacid_DH"/>
</dbReference>
<dbReference type="GO" id="GO:0030267">
    <property type="term" value="F:glyoxylate reductase (NADPH) activity"/>
    <property type="evidence" value="ECO:0007669"/>
    <property type="project" value="TreeGrafter"/>
</dbReference>
<evidence type="ECO:0000256" key="2">
    <source>
        <dbReference type="ARBA" id="ARBA00073306"/>
    </source>
</evidence>
<dbReference type="SUPFAM" id="SSF51735">
    <property type="entry name" value="NAD(P)-binding Rossmann-fold domains"/>
    <property type="match status" value="1"/>
</dbReference>
<keyword evidence="5" id="KW-1185">Reference proteome</keyword>
<comment type="caution">
    <text evidence="4">The sequence shown here is derived from an EMBL/GenBank/DDBJ whole genome shotgun (WGS) entry which is preliminary data.</text>
</comment>
<dbReference type="PANTHER" id="PTHR10996:SF277">
    <property type="entry name" value="GLYOXYLATE REDUCTASE_HYDROXYPYRUVATE REDUCTASE"/>
    <property type="match status" value="1"/>
</dbReference>
<dbReference type="InterPro" id="IPR006140">
    <property type="entry name" value="D-isomer_DH_NAD-bd"/>
</dbReference>
<protein>
    <recommendedName>
        <fullName evidence="2">Glyoxylate reductase/hydroxypyruvate reductase</fullName>
    </recommendedName>
</protein>
<dbReference type="EMBL" id="JBAMIC010000013">
    <property type="protein sequence ID" value="KAK7097405.1"/>
    <property type="molecule type" value="Genomic_DNA"/>
</dbReference>
<name>A0AAN9B4L5_9CAEN</name>
<dbReference type="AlphaFoldDB" id="A0AAN9B4L5"/>
<dbReference type="Gene3D" id="3.40.50.720">
    <property type="entry name" value="NAD(P)-binding Rossmann-like Domain"/>
    <property type="match status" value="2"/>
</dbReference>
<reference evidence="4 5" key="1">
    <citation type="submission" date="2024-02" db="EMBL/GenBank/DDBJ databases">
        <title>Chromosome-scale genome assembly of the rough periwinkle Littorina saxatilis.</title>
        <authorList>
            <person name="De Jode A."/>
            <person name="Faria R."/>
            <person name="Formenti G."/>
            <person name="Sims Y."/>
            <person name="Smith T.P."/>
            <person name="Tracey A."/>
            <person name="Wood J.M.D."/>
            <person name="Zagrodzka Z.B."/>
            <person name="Johannesson K."/>
            <person name="Butlin R.K."/>
            <person name="Leder E.H."/>
        </authorList>
    </citation>
    <scope>NUCLEOTIDE SEQUENCE [LARGE SCALE GENOMIC DNA]</scope>
    <source>
        <strain evidence="4">Snail1</strain>
        <tissue evidence="4">Muscle</tissue>
    </source>
</reference>
<dbReference type="GO" id="GO:0008465">
    <property type="term" value="F:hydroxypyruvate reductase (NADH) activity"/>
    <property type="evidence" value="ECO:0007669"/>
    <property type="project" value="TreeGrafter"/>
</dbReference>
<keyword evidence="1" id="KW-0560">Oxidoreductase</keyword>
<dbReference type="PANTHER" id="PTHR10996">
    <property type="entry name" value="2-HYDROXYACID DEHYDROGENASE-RELATED"/>
    <property type="match status" value="1"/>
</dbReference>